<dbReference type="InterPro" id="IPR019554">
    <property type="entry name" value="Soluble_ligand-bd"/>
</dbReference>
<accession>A0A1M4VEM8</accession>
<keyword evidence="1" id="KW-0732">Signal</keyword>
<dbReference type="GO" id="GO:0015159">
    <property type="term" value="F:polysaccharide transmembrane transporter activity"/>
    <property type="evidence" value="ECO:0007669"/>
    <property type="project" value="InterPro"/>
</dbReference>
<proteinExistence type="predicted"/>
<evidence type="ECO:0000256" key="1">
    <source>
        <dbReference type="ARBA" id="ARBA00022729"/>
    </source>
</evidence>
<dbReference type="PANTHER" id="PTHR33619:SF3">
    <property type="entry name" value="POLYSACCHARIDE EXPORT PROTEIN GFCE-RELATED"/>
    <property type="match status" value="1"/>
</dbReference>
<dbReference type="Pfam" id="PF02563">
    <property type="entry name" value="Poly_export"/>
    <property type="match status" value="1"/>
</dbReference>
<dbReference type="PROSITE" id="PS51257">
    <property type="entry name" value="PROKAR_LIPOPROTEIN"/>
    <property type="match status" value="1"/>
</dbReference>
<reference evidence="5 6" key="1">
    <citation type="submission" date="2016-11" db="EMBL/GenBank/DDBJ databases">
        <authorList>
            <person name="Jaros S."/>
            <person name="Januszkiewicz K."/>
            <person name="Wedrychowicz H."/>
        </authorList>
    </citation>
    <scope>NUCLEOTIDE SEQUENCE [LARGE SCALE GENOMIC DNA]</scope>
    <source>
        <strain evidence="5 6">DSM 18119</strain>
    </source>
</reference>
<evidence type="ECO:0000259" key="3">
    <source>
        <dbReference type="Pfam" id="PF02563"/>
    </source>
</evidence>
<feature type="transmembrane region" description="Helical" evidence="2">
    <location>
        <begin position="235"/>
        <end position="256"/>
    </location>
</feature>
<dbReference type="Gene3D" id="3.10.560.10">
    <property type="entry name" value="Outer membrane lipoprotein wza domain like"/>
    <property type="match status" value="1"/>
</dbReference>
<keyword evidence="2" id="KW-0472">Membrane</keyword>
<evidence type="ECO:0000313" key="5">
    <source>
        <dbReference type="EMBL" id="SHE67290.1"/>
    </source>
</evidence>
<gene>
    <name evidence="5" type="ORF">SAMN02745131_00830</name>
</gene>
<dbReference type="Proteomes" id="UP000184048">
    <property type="component" value="Unassembled WGS sequence"/>
</dbReference>
<dbReference type="PANTHER" id="PTHR33619">
    <property type="entry name" value="POLYSACCHARIDE EXPORT PROTEIN GFCE-RELATED"/>
    <property type="match status" value="1"/>
</dbReference>
<keyword evidence="2" id="KW-1133">Transmembrane helix</keyword>
<keyword evidence="6" id="KW-1185">Reference proteome</keyword>
<protein>
    <submittedName>
        <fullName evidence="5">Polysaccharide export outer membrane protein</fullName>
    </submittedName>
</protein>
<dbReference type="AlphaFoldDB" id="A0A1M4VEM8"/>
<evidence type="ECO:0000256" key="2">
    <source>
        <dbReference type="SAM" id="Phobius"/>
    </source>
</evidence>
<dbReference type="STRING" id="1121884.SAMN02745131_00830"/>
<dbReference type="OrthoDB" id="662756at2"/>
<feature type="domain" description="Polysaccharide export protein N-terminal" evidence="3">
    <location>
        <begin position="45"/>
        <end position="136"/>
    </location>
</feature>
<keyword evidence="2" id="KW-0812">Transmembrane</keyword>
<name>A0A1M4VEM8_9BACT</name>
<sequence length="257" mass="28686">MRIFTCLFLAGMICLATSCRVQKRTFSNYLENVADTTLPIQQNIPDPLIQKNDILSIRVYSMSINPATDIPYNLPEQAVAGGSGTTTAGFLVDQNGNIEYPRIGTIHAEGLTKEQLSDTIKDKLKEQLTQPSVIVRFVNHRITILGEVKSPGTYTLTTDNLTILEGLGLAGDITDFGKRSNVKILRENNNQREIGTVNLSSKEMFTSPFYHLQQNDVVFVEQEKRKIQQQERQNLAQQIGLATSIITTIALILNFIK</sequence>
<organism evidence="5 6">
    <name type="scientific">Flavisolibacter ginsengisoli DSM 18119</name>
    <dbReference type="NCBI Taxonomy" id="1121884"/>
    <lineage>
        <taxon>Bacteria</taxon>
        <taxon>Pseudomonadati</taxon>
        <taxon>Bacteroidota</taxon>
        <taxon>Chitinophagia</taxon>
        <taxon>Chitinophagales</taxon>
        <taxon>Chitinophagaceae</taxon>
        <taxon>Flavisolibacter</taxon>
    </lineage>
</organism>
<feature type="domain" description="Soluble ligand binding" evidence="4">
    <location>
        <begin position="142"/>
        <end position="187"/>
    </location>
</feature>
<dbReference type="InterPro" id="IPR049712">
    <property type="entry name" value="Poly_export"/>
</dbReference>
<dbReference type="RefSeq" id="WP_084079811.1">
    <property type="nucleotide sequence ID" value="NZ_FQUU01000003.1"/>
</dbReference>
<dbReference type="Pfam" id="PF10531">
    <property type="entry name" value="SLBB"/>
    <property type="match status" value="1"/>
</dbReference>
<evidence type="ECO:0000313" key="6">
    <source>
        <dbReference type="Proteomes" id="UP000184048"/>
    </source>
</evidence>
<evidence type="ECO:0000259" key="4">
    <source>
        <dbReference type="Pfam" id="PF10531"/>
    </source>
</evidence>
<dbReference type="InterPro" id="IPR003715">
    <property type="entry name" value="Poly_export_N"/>
</dbReference>
<dbReference type="EMBL" id="FQUU01000003">
    <property type="protein sequence ID" value="SHE67290.1"/>
    <property type="molecule type" value="Genomic_DNA"/>
</dbReference>